<keyword evidence="4 5" id="KW-0472">Membrane</keyword>
<evidence type="ECO:0000256" key="3">
    <source>
        <dbReference type="ARBA" id="ARBA00022989"/>
    </source>
</evidence>
<reference evidence="7 8" key="1">
    <citation type="submission" date="2017-05" db="EMBL/GenBank/DDBJ databases">
        <title>Biotechnological potential of actinobacteria isolated from South African environments.</title>
        <authorList>
            <person name="Le Roes-Hill M."/>
            <person name="Prins A."/>
            <person name="Durrell K.A."/>
        </authorList>
    </citation>
    <scope>NUCLEOTIDE SEQUENCE [LARGE SCALE GENOMIC DNA]</scope>
    <source>
        <strain evidence="7">M26</strain>
    </source>
</reference>
<dbReference type="GO" id="GO:0140359">
    <property type="term" value="F:ABC-type transporter activity"/>
    <property type="evidence" value="ECO:0007669"/>
    <property type="project" value="InterPro"/>
</dbReference>
<evidence type="ECO:0000256" key="2">
    <source>
        <dbReference type="ARBA" id="ARBA00022692"/>
    </source>
</evidence>
<feature type="transmembrane region" description="Helical" evidence="5">
    <location>
        <begin position="52"/>
        <end position="74"/>
    </location>
</feature>
<dbReference type="InterPro" id="IPR052902">
    <property type="entry name" value="ABC-2_transporter"/>
</dbReference>
<dbReference type="RefSeq" id="WP_086575558.1">
    <property type="nucleotide sequence ID" value="NZ_NGFP01000106.1"/>
</dbReference>
<keyword evidence="2 5" id="KW-0812">Transmembrane</keyword>
<evidence type="ECO:0000256" key="1">
    <source>
        <dbReference type="ARBA" id="ARBA00004141"/>
    </source>
</evidence>
<feature type="transmembrane region" description="Helical" evidence="5">
    <location>
        <begin position="224"/>
        <end position="246"/>
    </location>
</feature>
<feature type="domain" description="ABC-2 type transporter transmembrane" evidence="6">
    <location>
        <begin position="13"/>
        <end position="209"/>
    </location>
</feature>
<dbReference type="Proteomes" id="UP000194761">
    <property type="component" value="Unassembled WGS sequence"/>
</dbReference>
<dbReference type="InterPro" id="IPR013525">
    <property type="entry name" value="ABC2_TM"/>
</dbReference>
<accession>A0A243RI07</accession>
<evidence type="ECO:0000313" key="8">
    <source>
        <dbReference type="Proteomes" id="UP000194761"/>
    </source>
</evidence>
<dbReference type="EMBL" id="NGFP01000106">
    <property type="protein sequence ID" value="OUC94416.1"/>
    <property type="molecule type" value="Genomic_DNA"/>
</dbReference>
<sequence length="253" mass="26660">MYELAVVSRFGGRLFWRDRMVLASSVAVTLGVGTGLPLLIDKVGAPPADVLAQHIGMVPILLGIASMGHIATVLTARRDQLILKRMRATGLSDRAILGGEIVNTSVQAVLLLAASSLVLYALTGLSFPRNPLMYLLALAGGASVLAVLGTAFTAFVRRAELAGPMTMPFYFLAGMGAGGFGPLDKVLPEWLLTALDLLPTGAVVDLVRTAYAADGTLTGDLRAAAVPALTLAVWAAVGLFAIMKWFRWEARRS</sequence>
<feature type="transmembrane region" description="Helical" evidence="5">
    <location>
        <begin position="21"/>
        <end position="40"/>
    </location>
</feature>
<evidence type="ECO:0000313" key="7">
    <source>
        <dbReference type="EMBL" id="OUC94416.1"/>
    </source>
</evidence>
<dbReference type="GO" id="GO:0016020">
    <property type="term" value="C:membrane"/>
    <property type="evidence" value="ECO:0007669"/>
    <property type="project" value="UniProtKB-SubCell"/>
</dbReference>
<comment type="caution">
    <text evidence="7">The sequence shown here is derived from an EMBL/GenBank/DDBJ whole genome shotgun (WGS) entry which is preliminary data.</text>
</comment>
<comment type="subcellular location">
    <subcellularLocation>
        <location evidence="1">Membrane</location>
        <topology evidence="1">Multi-pass membrane protein</topology>
    </subcellularLocation>
</comment>
<dbReference type="AlphaFoldDB" id="A0A243RI07"/>
<gene>
    <name evidence="7" type="ORF">CA984_22515</name>
</gene>
<protein>
    <recommendedName>
        <fullName evidence="6">ABC-2 type transporter transmembrane domain-containing protein</fullName>
    </recommendedName>
</protein>
<keyword evidence="8" id="KW-1185">Reference proteome</keyword>
<dbReference type="Pfam" id="PF01061">
    <property type="entry name" value="ABC2_membrane"/>
    <property type="match status" value="1"/>
</dbReference>
<feature type="transmembrane region" description="Helical" evidence="5">
    <location>
        <begin position="167"/>
        <end position="183"/>
    </location>
</feature>
<feature type="transmembrane region" description="Helical" evidence="5">
    <location>
        <begin position="95"/>
        <end position="120"/>
    </location>
</feature>
<organism evidence="7 8">
    <name type="scientific">Streptosporangium minutum</name>
    <dbReference type="NCBI Taxonomy" id="569862"/>
    <lineage>
        <taxon>Bacteria</taxon>
        <taxon>Bacillati</taxon>
        <taxon>Actinomycetota</taxon>
        <taxon>Actinomycetes</taxon>
        <taxon>Streptosporangiales</taxon>
        <taxon>Streptosporangiaceae</taxon>
        <taxon>Streptosporangium</taxon>
    </lineage>
</organism>
<proteinExistence type="predicted"/>
<dbReference type="PANTHER" id="PTHR43027">
    <property type="entry name" value="DOXORUBICIN RESISTANCE ABC TRANSPORTER PERMEASE PROTEIN DRRC-RELATED"/>
    <property type="match status" value="1"/>
</dbReference>
<evidence type="ECO:0000259" key="6">
    <source>
        <dbReference type="Pfam" id="PF01061"/>
    </source>
</evidence>
<evidence type="ECO:0000256" key="5">
    <source>
        <dbReference type="SAM" id="Phobius"/>
    </source>
</evidence>
<keyword evidence="3 5" id="KW-1133">Transmembrane helix</keyword>
<feature type="transmembrane region" description="Helical" evidence="5">
    <location>
        <begin position="132"/>
        <end position="155"/>
    </location>
</feature>
<dbReference type="PANTHER" id="PTHR43027:SF2">
    <property type="entry name" value="TRANSPORT PERMEASE PROTEIN"/>
    <property type="match status" value="1"/>
</dbReference>
<name>A0A243RI07_9ACTN</name>
<evidence type="ECO:0000256" key="4">
    <source>
        <dbReference type="ARBA" id="ARBA00023136"/>
    </source>
</evidence>